<organism evidence="1 2">
    <name type="scientific">Kipferlia bialata</name>
    <dbReference type="NCBI Taxonomy" id="797122"/>
    <lineage>
        <taxon>Eukaryota</taxon>
        <taxon>Metamonada</taxon>
        <taxon>Carpediemonas-like organisms</taxon>
        <taxon>Kipferlia</taxon>
    </lineage>
</organism>
<keyword evidence="2" id="KW-1185">Reference proteome</keyword>
<evidence type="ECO:0000313" key="1">
    <source>
        <dbReference type="EMBL" id="GCA64081.1"/>
    </source>
</evidence>
<accession>A0A391NRR8</accession>
<protein>
    <submittedName>
        <fullName evidence="1">Uncharacterized protein</fullName>
    </submittedName>
</protein>
<reference evidence="1 2" key="1">
    <citation type="journal article" date="2018" name="PLoS ONE">
        <title>The draft genome of Kipferlia bialata reveals reductive genome evolution in fornicate parasites.</title>
        <authorList>
            <person name="Tanifuji G."/>
            <person name="Takabayashi S."/>
            <person name="Kume K."/>
            <person name="Takagi M."/>
            <person name="Nakayama T."/>
            <person name="Kamikawa R."/>
            <person name="Inagaki Y."/>
            <person name="Hashimoto T."/>
        </authorList>
    </citation>
    <scope>NUCLEOTIDE SEQUENCE [LARGE SCALE GENOMIC DNA]</scope>
    <source>
        <strain evidence="1">NY0173</strain>
    </source>
</reference>
<dbReference type="Proteomes" id="UP000265618">
    <property type="component" value="Unassembled WGS sequence"/>
</dbReference>
<proteinExistence type="predicted"/>
<name>A0A391NRR8_9EUKA</name>
<evidence type="ECO:0000313" key="2">
    <source>
        <dbReference type="Proteomes" id="UP000265618"/>
    </source>
</evidence>
<dbReference type="EMBL" id="BDIP01006070">
    <property type="protein sequence ID" value="GCA64081.1"/>
    <property type="molecule type" value="Genomic_DNA"/>
</dbReference>
<gene>
    <name evidence="1" type="ORF">KIPB_013111</name>
</gene>
<comment type="caution">
    <text evidence="1">The sequence shown here is derived from an EMBL/GenBank/DDBJ whole genome shotgun (WGS) entry which is preliminary data.</text>
</comment>
<sequence>MTDSPQVKKMSGVPVSLLKGPETKLSPSFLASVSGEVSAMDQQVEGLCMATVNRLQCIFEHCGEDRESKVAAFRQAPAPAAEVRPEPCVDIQDVAPFNDAPDTVPVRSILMPEMEGGADTCGLAVPSGLDWQRQLLPKHEVGKGLYM</sequence>
<dbReference type="AlphaFoldDB" id="A0A391NRR8"/>